<dbReference type="PANTHER" id="PTHR12155:SF41">
    <property type="entry name" value="SCHLAFEN ALBA-2 DOMAIN-CONTAINING PROTEIN"/>
    <property type="match status" value="1"/>
</dbReference>
<dbReference type="InterPro" id="IPR029684">
    <property type="entry name" value="Schlafen"/>
</dbReference>
<dbReference type="InterPro" id="IPR038461">
    <property type="entry name" value="Schlafen_AlbA_2_dom_sf"/>
</dbReference>
<dbReference type="Proteomes" id="UP000821866">
    <property type="component" value="Unassembled WGS sequence"/>
</dbReference>
<organism evidence="2 3">
    <name type="scientific">Rhipicephalus microplus</name>
    <name type="common">Cattle tick</name>
    <name type="synonym">Boophilus microplus</name>
    <dbReference type="NCBI Taxonomy" id="6941"/>
    <lineage>
        <taxon>Eukaryota</taxon>
        <taxon>Metazoa</taxon>
        <taxon>Ecdysozoa</taxon>
        <taxon>Arthropoda</taxon>
        <taxon>Chelicerata</taxon>
        <taxon>Arachnida</taxon>
        <taxon>Acari</taxon>
        <taxon>Parasitiformes</taxon>
        <taxon>Ixodida</taxon>
        <taxon>Ixodoidea</taxon>
        <taxon>Ixodidae</taxon>
        <taxon>Rhipicephalinae</taxon>
        <taxon>Rhipicephalus</taxon>
        <taxon>Boophilus</taxon>
    </lineage>
</organism>
<keyword evidence="3" id="KW-1185">Reference proteome</keyword>
<evidence type="ECO:0000313" key="3">
    <source>
        <dbReference type="Proteomes" id="UP000821866"/>
    </source>
</evidence>
<proteinExistence type="predicted"/>
<dbReference type="EMBL" id="JABSTU010006638">
    <property type="protein sequence ID" value="KAH7932461.1"/>
    <property type="molecule type" value="Genomic_DNA"/>
</dbReference>
<comment type="caution">
    <text evidence="2">The sequence shown here is derived from an EMBL/GenBank/DDBJ whole genome shotgun (WGS) entry which is preliminary data.</text>
</comment>
<accession>A0A9J6CVC3</accession>
<sequence length="336" mass="37954">MQDGGKNVEERADATGVCKRDFYKFGEHVRMEEDQRIEFKAHKDISIEELSAACKDQYSRQTISRTICAFLNTGRGGTIFLGILDNGDVNGLHLTEYQKDHLALSLENLMLRYKPAVPKHMYELWFGPVISEGVPLPTNERREMNSKERFRPHKLQCSTSCWCDDEATAQLSFGGSVMRYVVEIKLSAWDSSDPRNSGFNKSKMGKHPMFDNEEDICFLRRQGSNIRCTLQDVIHMTHQEVKNADDVALFASGPTSHGRQVHESFQTSINAVDSLIGGVGLQFFATKTEALLAHLSEAGRYNVPKLHLRGHPLPWLKGNNCTYQSLRVYEAGHGRS</sequence>
<dbReference type="Gene3D" id="3.30.950.30">
    <property type="entry name" value="Schlafen, AAA domain"/>
    <property type="match status" value="1"/>
</dbReference>
<evidence type="ECO:0000259" key="1">
    <source>
        <dbReference type="Pfam" id="PF04326"/>
    </source>
</evidence>
<dbReference type="Pfam" id="PF04326">
    <property type="entry name" value="SLFN_AlbA_2"/>
    <property type="match status" value="1"/>
</dbReference>
<dbReference type="VEuPathDB" id="VectorBase:LOC119187280"/>
<reference evidence="2" key="1">
    <citation type="journal article" date="2020" name="Cell">
        <title>Large-Scale Comparative Analyses of Tick Genomes Elucidate Their Genetic Diversity and Vector Capacities.</title>
        <authorList>
            <consortium name="Tick Genome and Microbiome Consortium (TIGMIC)"/>
            <person name="Jia N."/>
            <person name="Wang J."/>
            <person name="Shi W."/>
            <person name="Du L."/>
            <person name="Sun Y."/>
            <person name="Zhan W."/>
            <person name="Jiang J.F."/>
            <person name="Wang Q."/>
            <person name="Zhang B."/>
            <person name="Ji P."/>
            <person name="Bell-Sakyi L."/>
            <person name="Cui X.M."/>
            <person name="Yuan T.T."/>
            <person name="Jiang B.G."/>
            <person name="Yang W.F."/>
            <person name="Lam T.T."/>
            <person name="Chang Q.C."/>
            <person name="Ding S.J."/>
            <person name="Wang X.J."/>
            <person name="Zhu J.G."/>
            <person name="Ruan X.D."/>
            <person name="Zhao L."/>
            <person name="Wei J.T."/>
            <person name="Ye R.Z."/>
            <person name="Que T.C."/>
            <person name="Du C.H."/>
            <person name="Zhou Y.H."/>
            <person name="Cheng J.X."/>
            <person name="Dai P.F."/>
            <person name="Guo W.B."/>
            <person name="Han X.H."/>
            <person name="Huang E.J."/>
            <person name="Li L.F."/>
            <person name="Wei W."/>
            <person name="Gao Y.C."/>
            <person name="Liu J.Z."/>
            <person name="Shao H.Z."/>
            <person name="Wang X."/>
            <person name="Wang C.C."/>
            <person name="Yang T.C."/>
            <person name="Huo Q.B."/>
            <person name="Li W."/>
            <person name="Chen H.Y."/>
            <person name="Chen S.E."/>
            <person name="Zhou L.G."/>
            <person name="Ni X.B."/>
            <person name="Tian J.H."/>
            <person name="Sheng Y."/>
            <person name="Liu T."/>
            <person name="Pan Y.S."/>
            <person name="Xia L.Y."/>
            <person name="Li J."/>
            <person name="Zhao F."/>
            <person name="Cao W.C."/>
        </authorList>
    </citation>
    <scope>NUCLEOTIDE SEQUENCE</scope>
    <source>
        <strain evidence="2">Rmic-2018</strain>
    </source>
</reference>
<dbReference type="AlphaFoldDB" id="A0A9J6CVC3"/>
<evidence type="ECO:0000313" key="2">
    <source>
        <dbReference type="EMBL" id="KAH7932461.1"/>
    </source>
</evidence>
<reference evidence="2" key="2">
    <citation type="submission" date="2021-09" db="EMBL/GenBank/DDBJ databases">
        <authorList>
            <person name="Jia N."/>
            <person name="Wang J."/>
            <person name="Shi W."/>
            <person name="Du L."/>
            <person name="Sun Y."/>
            <person name="Zhan W."/>
            <person name="Jiang J."/>
            <person name="Wang Q."/>
            <person name="Zhang B."/>
            <person name="Ji P."/>
            <person name="Sakyi L.B."/>
            <person name="Cui X."/>
            <person name="Yuan T."/>
            <person name="Jiang B."/>
            <person name="Yang W."/>
            <person name="Lam T.T.-Y."/>
            <person name="Chang Q."/>
            <person name="Ding S."/>
            <person name="Wang X."/>
            <person name="Zhu J."/>
            <person name="Ruan X."/>
            <person name="Zhao L."/>
            <person name="Wei J."/>
            <person name="Que T."/>
            <person name="Du C."/>
            <person name="Cheng J."/>
            <person name="Dai P."/>
            <person name="Han X."/>
            <person name="Huang E."/>
            <person name="Gao Y."/>
            <person name="Liu J."/>
            <person name="Shao H."/>
            <person name="Ye R."/>
            <person name="Li L."/>
            <person name="Wei W."/>
            <person name="Wang X."/>
            <person name="Wang C."/>
            <person name="Huo Q."/>
            <person name="Li W."/>
            <person name="Guo W."/>
            <person name="Chen H."/>
            <person name="Chen S."/>
            <person name="Zhou L."/>
            <person name="Zhou L."/>
            <person name="Ni X."/>
            <person name="Tian J."/>
            <person name="Zhou Y."/>
            <person name="Sheng Y."/>
            <person name="Liu T."/>
            <person name="Pan Y."/>
            <person name="Xia L."/>
            <person name="Li J."/>
            <person name="Zhao F."/>
            <person name="Cao W."/>
        </authorList>
    </citation>
    <scope>NUCLEOTIDE SEQUENCE</scope>
    <source>
        <strain evidence="2">Rmic-2018</strain>
        <tissue evidence="2">Larvae</tissue>
    </source>
</reference>
<dbReference type="InterPro" id="IPR007421">
    <property type="entry name" value="Schlafen_AlbA_2_dom"/>
</dbReference>
<dbReference type="PANTHER" id="PTHR12155">
    <property type="entry name" value="SCHLAFEN"/>
    <property type="match status" value="1"/>
</dbReference>
<gene>
    <name evidence="2" type="ORF">HPB51_029270</name>
</gene>
<name>A0A9J6CVC3_RHIMP</name>
<protein>
    <recommendedName>
        <fullName evidence="1">Schlafen AlbA-2 domain-containing protein</fullName>
    </recommendedName>
</protein>
<feature type="domain" description="Schlafen AlbA-2" evidence="1">
    <location>
        <begin position="33"/>
        <end position="119"/>
    </location>
</feature>